<dbReference type="Pfam" id="PF00535">
    <property type="entry name" value="Glycos_transf_2"/>
    <property type="match status" value="1"/>
</dbReference>
<dbReference type="InterPro" id="IPR001173">
    <property type="entry name" value="Glyco_trans_2-like"/>
</dbReference>
<dbReference type="CDD" id="cd00761">
    <property type="entry name" value="Glyco_tranf_GTA_type"/>
    <property type="match status" value="1"/>
</dbReference>
<sequence length="915" mass="104051">MDQTHPKVVEGTLQVKLKFSVVVPLFKVEEYIQDLLDSFALQESGGYEIEYIFIDDGSPDASGDIVEEWISKSSLPAYLIRQENQGVSAARNAGIEAATGNWITFPDSDDFVDRSYFKNVAEFIGKTSKDEVTIIAANIVRYFDEGKFFKNSHALRFKFAKGNAVVDIEQNPEFIQLSAPTTFYRTDELKSSGIRFRVGLHASEDALFTSEVLLNAENPKMGVVRDSRYFYRKRASETSAVDGFRNDPNSYFERFEKGYLSLIDSAITSRGFLPRWLTSLILYEYRWLFLYETNLKSKAVVLSRLEKALFIDLTRKILSSIKPGQIEDYRVTPMQYETRLLLQALAGEKFPKQAVFLDGYDPDLEFSKITYWYTDELPAETISCYGRPVQVVNAKTQSLDYFGQSVLKKRILWVEPSSQLEIEINGESMPISHRLPPLRTFQRTRQAIQAQFGVDLTASFRVVKLSTSGRSKVLAALAPMGVESQKDVGLRAIRSARRRLGVQRRTILEKKSQRDNADLRKKLTKASKSAEAKRNYADAWLLMDRVDAGGDSAEHLYRYIKSSKPEINVWFALHRDSRDWNRLQSEGFKLIDYGSFEFKLALSFAKNLVSSHADIEMTEPVPQDAYPQKRKPWKFVFLQHGVIQSDLSGWLNQKDIDLFITTTRDEYESIAGDDTPYKYSAKDTALTGLPRHDNLLKLAATIGSDKKYILISPTWRHFLVKPKVIGSGERAAASDFYESDFYLSWMSLLTDQRLIDLAARNGLEIAFLPHPNLEEAMAEVSLDSRIKRMSYRHGQIQELFAQSAVLITDYSSIAFDLAYIDAEIHYFQFDKEDMFGGKHTMSEGYYDHEIDGFGPVHGSVDSILDGGEVALLGISDQRKDIYADRVRKTFAFHDSGASERVVAAVEKLRKPSKTA</sequence>
<organism evidence="2">
    <name type="scientific">Jonesiaceae bacterium BS-20</name>
    <dbReference type="NCBI Taxonomy" id="3120821"/>
    <lineage>
        <taxon>Bacteria</taxon>
        <taxon>Bacillati</taxon>
        <taxon>Actinomycetota</taxon>
        <taxon>Actinomycetes</taxon>
        <taxon>Micrococcales</taxon>
        <taxon>Jonesiaceae</taxon>
    </lineage>
</organism>
<dbReference type="GO" id="GO:0047355">
    <property type="term" value="F:CDP-glycerol glycerophosphotransferase activity"/>
    <property type="evidence" value="ECO:0007669"/>
    <property type="project" value="InterPro"/>
</dbReference>
<dbReference type="Pfam" id="PF04464">
    <property type="entry name" value="Glyphos_transf"/>
    <property type="match status" value="1"/>
</dbReference>
<dbReference type="AlphaFoldDB" id="A0AAU7DW91"/>
<accession>A0AAU7DW91</accession>
<dbReference type="GO" id="GO:0016020">
    <property type="term" value="C:membrane"/>
    <property type="evidence" value="ECO:0007669"/>
    <property type="project" value="InterPro"/>
</dbReference>
<reference evidence="2" key="1">
    <citation type="submission" date="2024-02" db="EMBL/GenBank/DDBJ databases">
        <title>Tomenella chthoni gen. nov. sp. nov., a member of the family Jonesiaceae isolated from bat guano.</title>
        <authorList>
            <person name="Miller S.L."/>
            <person name="King J."/>
            <person name="Sankaranarayanan K."/>
            <person name="Lawson P.A."/>
        </authorList>
    </citation>
    <scope>NUCLEOTIDE SEQUENCE</scope>
    <source>
        <strain evidence="2">BS-20</strain>
    </source>
</reference>
<feature type="domain" description="Glycosyltransferase 2-like" evidence="1">
    <location>
        <begin position="20"/>
        <end position="159"/>
    </location>
</feature>
<dbReference type="GO" id="GO:0016758">
    <property type="term" value="F:hexosyltransferase activity"/>
    <property type="evidence" value="ECO:0007669"/>
    <property type="project" value="UniProtKB-ARBA"/>
</dbReference>
<dbReference type="EMBL" id="CP146203">
    <property type="protein sequence ID" value="XBH21989.1"/>
    <property type="molecule type" value="Genomic_DNA"/>
</dbReference>
<dbReference type="InterPro" id="IPR043148">
    <property type="entry name" value="TagF_C"/>
</dbReference>
<dbReference type="InterPro" id="IPR007554">
    <property type="entry name" value="Glycerophosphate_synth"/>
</dbReference>
<dbReference type="Gene3D" id="3.90.550.10">
    <property type="entry name" value="Spore Coat Polysaccharide Biosynthesis Protein SpsA, Chain A"/>
    <property type="match status" value="1"/>
</dbReference>
<dbReference type="InterPro" id="IPR029044">
    <property type="entry name" value="Nucleotide-diphossugar_trans"/>
</dbReference>
<evidence type="ECO:0000259" key="1">
    <source>
        <dbReference type="Pfam" id="PF00535"/>
    </source>
</evidence>
<proteinExistence type="predicted"/>
<dbReference type="SUPFAM" id="SSF53448">
    <property type="entry name" value="Nucleotide-diphospho-sugar transferases"/>
    <property type="match status" value="1"/>
</dbReference>
<dbReference type="PANTHER" id="PTHR22916:SF3">
    <property type="entry name" value="UDP-GLCNAC:BETAGAL BETA-1,3-N-ACETYLGLUCOSAMINYLTRANSFERASE-LIKE PROTEIN 1"/>
    <property type="match status" value="1"/>
</dbReference>
<dbReference type="PANTHER" id="PTHR22916">
    <property type="entry name" value="GLYCOSYLTRANSFERASE"/>
    <property type="match status" value="1"/>
</dbReference>
<protein>
    <submittedName>
        <fullName evidence="2">CDP-glycerol glycerophosphotransferase family protein</fullName>
    </submittedName>
</protein>
<dbReference type="Gene3D" id="3.40.50.12580">
    <property type="match status" value="1"/>
</dbReference>
<evidence type="ECO:0000313" key="2">
    <source>
        <dbReference type="EMBL" id="XBH21989.1"/>
    </source>
</evidence>
<gene>
    <name evidence="2" type="ORF">V5R04_01810</name>
</gene>
<name>A0AAU7DW91_9MICO</name>